<keyword evidence="3" id="KW-1185">Reference proteome</keyword>
<sequence>MRTVAWIQNGSATCARIPAQARHLNPLGTPPADFPAGREPPGKIGEKLAAPERVKPVAVHVSHPFRRGRFLPRRCLPRAASASERAEQHPLPGPAARGPAPPPAPTWRAGPRGGRRDPRPSQSARAPEEVGPACGQVRHARADPGPVGGGARGAARAHHPHVRCCGPSLPRCRRLDDSVRATRGPSKPPASGIWTVAGQRSASRHGSCFLSRARSFRPGGQGTSATARGAVGRGAPRPGGARAAGASLVRFWAAPVPRRTGSTAAPNVSAHVGGRGRAVPCRARESVSVQRSCRRRLLGCPPGRARRHEGGACGSERARWKGKATGRAGEFNAARVGDETRPAGAEGNRVR</sequence>
<reference evidence="2" key="1">
    <citation type="submission" date="2020-05" db="EMBL/GenBank/DDBJ databases">
        <title>WGS assembly of Panicum virgatum.</title>
        <authorList>
            <person name="Lovell J.T."/>
            <person name="Jenkins J."/>
            <person name="Shu S."/>
            <person name="Juenger T.E."/>
            <person name="Schmutz J."/>
        </authorList>
    </citation>
    <scope>NUCLEOTIDE SEQUENCE</scope>
    <source>
        <strain evidence="2">AP13</strain>
    </source>
</reference>
<evidence type="ECO:0000313" key="3">
    <source>
        <dbReference type="Proteomes" id="UP000823388"/>
    </source>
</evidence>
<feature type="region of interest" description="Disordered" evidence="1">
    <location>
        <begin position="305"/>
        <end position="351"/>
    </location>
</feature>
<dbReference type="EMBL" id="CM029053">
    <property type="protein sequence ID" value="KAG2552998.1"/>
    <property type="molecule type" value="Genomic_DNA"/>
</dbReference>
<evidence type="ECO:0000313" key="2">
    <source>
        <dbReference type="EMBL" id="KAG2552998.1"/>
    </source>
</evidence>
<feature type="region of interest" description="Disordered" evidence="1">
    <location>
        <begin position="79"/>
        <end position="198"/>
    </location>
</feature>
<feature type="region of interest" description="Disordered" evidence="1">
    <location>
        <begin position="212"/>
        <end position="242"/>
    </location>
</feature>
<comment type="caution">
    <text evidence="2">The sequence shown here is derived from an EMBL/GenBank/DDBJ whole genome shotgun (WGS) entry which is preliminary data.</text>
</comment>
<evidence type="ECO:0000256" key="1">
    <source>
        <dbReference type="SAM" id="MobiDB-lite"/>
    </source>
</evidence>
<protein>
    <submittedName>
        <fullName evidence="2">Uncharacterized protein</fullName>
    </submittedName>
</protein>
<accession>A0A8T0NW41</accession>
<dbReference type="AlphaFoldDB" id="A0A8T0NW41"/>
<feature type="compositionally biased region" description="Low complexity" evidence="1">
    <location>
        <begin position="223"/>
        <end position="242"/>
    </location>
</feature>
<name>A0A8T0NW41_PANVG</name>
<organism evidence="2 3">
    <name type="scientific">Panicum virgatum</name>
    <name type="common">Blackwell switchgrass</name>
    <dbReference type="NCBI Taxonomy" id="38727"/>
    <lineage>
        <taxon>Eukaryota</taxon>
        <taxon>Viridiplantae</taxon>
        <taxon>Streptophyta</taxon>
        <taxon>Embryophyta</taxon>
        <taxon>Tracheophyta</taxon>
        <taxon>Spermatophyta</taxon>
        <taxon>Magnoliopsida</taxon>
        <taxon>Liliopsida</taxon>
        <taxon>Poales</taxon>
        <taxon>Poaceae</taxon>
        <taxon>PACMAD clade</taxon>
        <taxon>Panicoideae</taxon>
        <taxon>Panicodae</taxon>
        <taxon>Paniceae</taxon>
        <taxon>Panicinae</taxon>
        <taxon>Panicum</taxon>
        <taxon>Panicum sect. Hiantes</taxon>
    </lineage>
</organism>
<gene>
    <name evidence="2" type="ORF">PVAP13_9KG495604</name>
</gene>
<dbReference type="Proteomes" id="UP000823388">
    <property type="component" value="Chromosome 9K"/>
</dbReference>
<proteinExistence type="predicted"/>